<keyword evidence="4 12" id="KW-0812">Transmembrane</keyword>
<dbReference type="InterPro" id="IPR033745">
    <property type="entry name" value="Fis1_cytosol"/>
</dbReference>
<dbReference type="GO" id="GO:0016559">
    <property type="term" value="P:peroxisome fission"/>
    <property type="evidence" value="ECO:0007669"/>
    <property type="project" value="TreeGrafter"/>
</dbReference>
<dbReference type="OrthoDB" id="421154at2759"/>
<dbReference type="FunCoup" id="A0A1S3H2Z9">
    <property type="interactions" value="1301"/>
</dbReference>
<evidence type="ECO:0000256" key="2">
    <source>
        <dbReference type="ARBA" id="ARBA00004572"/>
    </source>
</evidence>
<keyword evidence="9 11" id="KW-0472">Membrane</keyword>
<evidence type="ECO:0000256" key="1">
    <source>
        <dbReference type="ARBA" id="ARBA00004549"/>
    </source>
</evidence>
<keyword evidence="8 11" id="KW-0496">Mitochondrion</keyword>
<evidence type="ECO:0000256" key="11">
    <source>
        <dbReference type="PIRNR" id="PIRNR008835"/>
    </source>
</evidence>
<evidence type="ECO:0000313" key="14">
    <source>
        <dbReference type="RefSeq" id="XP_013380388.1"/>
    </source>
</evidence>
<comment type="subcellular location">
    <subcellularLocation>
        <location evidence="2">Mitochondrion outer membrane</location>
        <topology evidence="2">Single-pass membrane protein</topology>
    </subcellularLocation>
    <subcellularLocation>
        <location evidence="1">Peroxisome membrane</location>
        <topology evidence="1">Single-pass membrane protein</topology>
    </subcellularLocation>
</comment>
<dbReference type="Proteomes" id="UP000085678">
    <property type="component" value="Unplaced"/>
</dbReference>
<accession>A0A1S3H2Z9</accession>
<keyword evidence="5" id="KW-0053">Apoptosis</keyword>
<dbReference type="PANTHER" id="PTHR13247:SF0">
    <property type="entry name" value="MITOCHONDRIAL FISSION 1 PROTEIN"/>
    <property type="match status" value="1"/>
</dbReference>
<dbReference type="AlphaFoldDB" id="A0A1S3H2Z9"/>
<dbReference type="InterPro" id="IPR011990">
    <property type="entry name" value="TPR-like_helical_dom_sf"/>
</dbReference>
<evidence type="ECO:0000256" key="5">
    <source>
        <dbReference type="ARBA" id="ARBA00022703"/>
    </source>
</evidence>
<dbReference type="FunFam" id="1.25.40.10:FF:000147">
    <property type="entry name" value="Mitochondrial fission 1 protein"/>
    <property type="match status" value="1"/>
</dbReference>
<dbReference type="KEGG" id="lak:106151594"/>
<dbReference type="InParanoid" id="A0A1S3H2Z9"/>
<dbReference type="InterPro" id="IPR028058">
    <property type="entry name" value="Fis1_TPR_N"/>
</dbReference>
<dbReference type="GO" id="GO:0000422">
    <property type="term" value="P:autophagy of mitochondrion"/>
    <property type="evidence" value="ECO:0007669"/>
    <property type="project" value="TreeGrafter"/>
</dbReference>
<feature type="transmembrane region" description="Helical" evidence="12">
    <location>
        <begin position="123"/>
        <end position="149"/>
    </location>
</feature>
<dbReference type="PANTHER" id="PTHR13247">
    <property type="entry name" value="TETRATRICOPEPTIDE REPEAT PROTEIN 11 TPR REPEAT PROTEIN 11"/>
    <property type="match status" value="1"/>
</dbReference>
<dbReference type="GO" id="GO:0005778">
    <property type="term" value="C:peroxisomal membrane"/>
    <property type="evidence" value="ECO:0007669"/>
    <property type="project" value="UniProtKB-SubCell"/>
</dbReference>
<dbReference type="RefSeq" id="XP_013380388.1">
    <property type="nucleotide sequence ID" value="XM_013524934.2"/>
</dbReference>
<evidence type="ECO:0000256" key="8">
    <source>
        <dbReference type="ARBA" id="ARBA00023128"/>
    </source>
</evidence>
<protein>
    <recommendedName>
        <fullName evidence="11">Mitochondrial fission 1 protein</fullName>
    </recommendedName>
</protein>
<comment type="similarity">
    <text evidence="3 11">Belongs to the FIS1 family.</text>
</comment>
<evidence type="ECO:0000256" key="10">
    <source>
        <dbReference type="ARBA" id="ARBA00023140"/>
    </source>
</evidence>
<keyword evidence="6 11" id="KW-1000">Mitochondrion outer membrane</keyword>
<dbReference type="GeneID" id="106151594"/>
<comment type="function">
    <text evidence="11">Involved in the fragmentation of the mitochondrial network and its perinuclear clustering.</text>
</comment>
<keyword evidence="10" id="KW-0576">Peroxisome</keyword>
<dbReference type="GO" id="GO:0005741">
    <property type="term" value="C:mitochondrial outer membrane"/>
    <property type="evidence" value="ECO:0007669"/>
    <property type="project" value="UniProtKB-SubCell"/>
</dbReference>
<sequence>MEAMLDETVSTEDLKKFEQRYNEQMTRGSVSPKTQFEYAWCLVRSKYSKDNQKGIILLEDLFHKTHDETAKRDYLYYLAVGNTRLKEYDKALKYVNGILQVQPGNHQAAELKKIIKKKMEKEGLLGMAIVGGAAAVALGSIIGLGVALAKK</sequence>
<dbReference type="CDD" id="cd12212">
    <property type="entry name" value="Fis1"/>
    <property type="match status" value="1"/>
</dbReference>
<keyword evidence="13" id="KW-1185">Reference proteome</keyword>
<dbReference type="PIRSF" id="PIRSF008835">
    <property type="entry name" value="TPR_repeat_11_Fis1"/>
    <property type="match status" value="1"/>
</dbReference>
<name>A0A1S3H2Z9_LINAN</name>
<dbReference type="InterPro" id="IPR016543">
    <property type="entry name" value="Fis1"/>
</dbReference>
<dbReference type="SUPFAM" id="SSF48452">
    <property type="entry name" value="TPR-like"/>
    <property type="match status" value="1"/>
</dbReference>
<evidence type="ECO:0000256" key="4">
    <source>
        <dbReference type="ARBA" id="ARBA00022692"/>
    </source>
</evidence>
<reference evidence="14" key="1">
    <citation type="submission" date="2025-08" db="UniProtKB">
        <authorList>
            <consortium name="RefSeq"/>
        </authorList>
    </citation>
    <scope>IDENTIFICATION</scope>
    <source>
        <tissue evidence="14">Gonads</tissue>
    </source>
</reference>
<evidence type="ECO:0000256" key="7">
    <source>
        <dbReference type="ARBA" id="ARBA00022989"/>
    </source>
</evidence>
<evidence type="ECO:0000256" key="3">
    <source>
        <dbReference type="ARBA" id="ARBA00008937"/>
    </source>
</evidence>
<dbReference type="STRING" id="7574.A0A1S3H2Z9"/>
<dbReference type="InterPro" id="IPR028061">
    <property type="entry name" value="Fis1_TPR_C"/>
</dbReference>
<dbReference type="Pfam" id="PF14853">
    <property type="entry name" value="Fis1_TPR_C"/>
    <property type="match status" value="1"/>
</dbReference>
<comment type="domain">
    <text evidence="11">The C-terminus is required for mitochondrial localization, while the N-terminus is necessary for mitochondrial fission.</text>
</comment>
<evidence type="ECO:0000313" key="13">
    <source>
        <dbReference type="Proteomes" id="UP000085678"/>
    </source>
</evidence>
<dbReference type="Pfam" id="PF14852">
    <property type="entry name" value="Fis1_TPR_N"/>
    <property type="match status" value="1"/>
</dbReference>
<keyword evidence="7 12" id="KW-1133">Transmembrane helix</keyword>
<proteinExistence type="inferred from homology"/>
<dbReference type="GO" id="GO:0000266">
    <property type="term" value="P:mitochondrial fission"/>
    <property type="evidence" value="ECO:0007669"/>
    <property type="project" value="UniProtKB-UniRule"/>
</dbReference>
<dbReference type="GO" id="GO:0043653">
    <property type="term" value="P:mitochondrial fragmentation involved in apoptotic process"/>
    <property type="evidence" value="ECO:0007669"/>
    <property type="project" value="TreeGrafter"/>
</dbReference>
<dbReference type="Gene3D" id="1.25.40.10">
    <property type="entry name" value="Tetratricopeptide repeat domain"/>
    <property type="match status" value="1"/>
</dbReference>
<gene>
    <name evidence="14" type="primary">LOC106151594</name>
</gene>
<evidence type="ECO:0000256" key="9">
    <source>
        <dbReference type="ARBA" id="ARBA00023136"/>
    </source>
</evidence>
<evidence type="ECO:0000256" key="12">
    <source>
        <dbReference type="SAM" id="Phobius"/>
    </source>
</evidence>
<evidence type="ECO:0000256" key="6">
    <source>
        <dbReference type="ARBA" id="ARBA00022787"/>
    </source>
</evidence>
<organism evidence="13 14">
    <name type="scientific">Lingula anatina</name>
    <name type="common">Brachiopod</name>
    <name type="synonym">Lingula unguis</name>
    <dbReference type="NCBI Taxonomy" id="7574"/>
    <lineage>
        <taxon>Eukaryota</taxon>
        <taxon>Metazoa</taxon>
        <taxon>Spiralia</taxon>
        <taxon>Lophotrochozoa</taxon>
        <taxon>Brachiopoda</taxon>
        <taxon>Linguliformea</taxon>
        <taxon>Lingulata</taxon>
        <taxon>Lingulida</taxon>
        <taxon>Linguloidea</taxon>
        <taxon>Lingulidae</taxon>
        <taxon>Lingula</taxon>
    </lineage>
</organism>